<gene>
    <name evidence="1" type="ORF">BEH84_00117</name>
    <name evidence="2" type="ORF">BEI59_28055</name>
    <name evidence="3" type="ORF">BEI63_02560</name>
</gene>
<dbReference type="GeneID" id="93303480"/>
<dbReference type="EMBL" id="MEHA01000029">
    <property type="protein sequence ID" value="ODR44644.1"/>
    <property type="molecule type" value="Genomic_DNA"/>
</dbReference>
<dbReference type="Proteomes" id="UP000095003">
    <property type="component" value="Unassembled WGS sequence"/>
</dbReference>
<dbReference type="AlphaFoldDB" id="A0A1E3AUL2"/>
<evidence type="ECO:0000313" key="3">
    <source>
        <dbReference type="EMBL" id="ODR61000.1"/>
    </source>
</evidence>
<organism evidence="1 6">
    <name type="scientific">Eisenbergiella tayi</name>
    <dbReference type="NCBI Taxonomy" id="1432052"/>
    <lineage>
        <taxon>Bacteria</taxon>
        <taxon>Bacillati</taxon>
        <taxon>Bacillota</taxon>
        <taxon>Clostridia</taxon>
        <taxon>Lachnospirales</taxon>
        <taxon>Lachnospiraceae</taxon>
        <taxon>Eisenbergiella</taxon>
    </lineage>
</organism>
<dbReference type="EMBL" id="MEHD01000008">
    <property type="protein sequence ID" value="ODR61000.1"/>
    <property type="molecule type" value="Genomic_DNA"/>
</dbReference>
<evidence type="ECO:0000313" key="5">
    <source>
        <dbReference type="Proteomes" id="UP000094869"/>
    </source>
</evidence>
<reference evidence="2 4" key="3">
    <citation type="submission" date="2016-08" db="EMBL/GenBank/DDBJ databases">
        <authorList>
            <person name="Seilhamer J.J."/>
        </authorList>
    </citation>
    <scope>NUCLEOTIDE SEQUENCE [LARGE SCALE GENOMIC DNA]</scope>
    <source>
        <strain evidence="2 4">NML150140-1</strain>
    </source>
</reference>
<evidence type="ECO:0000313" key="4">
    <source>
        <dbReference type="Proteomes" id="UP000094271"/>
    </source>
</evidence>
<dbReference type="Proteomes" id="UP000094869">
    <property type="component" value="Unassembled WGS sequence"/>
</dbReference>
<comment type="caution">
    <text evidence="1">The sequence shown here is derived from an EMBL/GenBank/DDBJ whole genome shotgun (WGS) entry which is preliminary data.</text>
</comment>
<dbReference type="EMBL" id="MCGI01000001">
    <property type="protein sequence ID" value="ODM12403.1"/>
    <property type="molecule type" value="Genomic_DNA"/>
</dbReference>
<sequence length="98" mass="11685">MNQILATIKCPADEVPHIREQLQELGVNMIEEQKVPYEQFIEESRMNYDCVYQQAWEEKKAVSYLHFSFDDSAEGREQSYFIEFHLKQIPLNLCYTMS</sequence>
<dbReference type="RefSeq" id="WP_044964116.1">
    <property type="nucleotide sequence ID" value="NZ_DBFYTC010000223.1"/>
</dbReference>
<name>A0A1E3AUL2_9FIRM</name>
<dbReference type="OrthoDB" id="9917298at2"/>
<accession>A0A1E3AUL2</accession>
<keyword evidence="5" id="KW-1185">Reference proteome</keyword>
<evidence type="ECO:0000313" key="6">
    <source>
        <dbReference type="Proteomes" id="UP000095003"/>
    </source>
</evidence>
<evidence type="ECO:0000313" key="1">
    <source>
        <dbReference type="EMBL" id="ODM12403.1"/>
    </source>
</evidence>
<evidence type="ECO:0000313" key="2">
    <source>
        <dbReference type="EMBL" id="ODR44644.1"/>
    </source>
</evidence>
<dbReference type="Proteomes" id="UP000094271">
    <property type="component" value="Unassembled WGS sequence"/>
</dbReference>
<reference evidence="1 6" key="1">
    <citation type="submission" date="2016-07" db="EMBL/GenBank/DDBJ databases">
        <title>Characterization of isolates of Eisenbergiella tayi derived from blood cultures, using whole genome sequencing.</title>
        <authorList>
            <person name="Burdz T."/>
            <person name="Wiebe D."/>
            <person name="Huynh C."/>
            <person name="Bernard K."/>
        </authorList>
    </citation>
    <scope>NUCLEOTIDE SEQUENCE [LARGE SCALE GENOMIC DNA]</scope>
    <source>
        <strain evidence="1 6">NML 120489</strain>
    </source>
</reference>
<proteinExistence type="predicted"/>
<protein>
    <submittedName>
        <fullName evidence="1">Uncharacterized protein</fullName>
    </submittedName>
</protein>
<reference evidence="3 5" key="2">
    <citation type="submission" date="2016-08" db="EMBL/GenBank/DDBJ databases">
        <title>Characterization of Isolates of Eisenbergiella tayi Derived from Blood Cultures, Using Whole Genome Sequencing.</title>
        <authorList>
            <person name="Bernier A.-M."/>
            <person name="Burdz T."/>
            <person name="Wiebe D."/>
            <person name="Bernard K."/>
        </authorList>
    </citation>
    <scope>NUCLEOTIDE SEQUENCE [LARGE SCALE GENOMIC DNA]</scope>
    <source>
        <strain evidence="3 5">NML120146</strain>
    </source>
</reference>